<sequence length="42" mass="4752">ALASANPHQFKRRPQTEAQYCTVECQEKYKKCIKGCGSYGND</sequence>
<feature type="non-terminal residue" evidence="1">
    <location>
        <position position="1"/>
    </location>
</feature>
<evidence type="ECO:0000313" key="2">
    <source>
        <dbReference type="Proteomes" id="UP000789920"/>
    </source>
</evidence>
<dbReference type="EMBL" id="CAJVQC010130329">
    <property type="protein sequence ID" value="CAG8841444.1"/>
    <property type="molecule type" value="Genomic_DNA"/>
</dbReference>
<evidence type="ECO:0000313" key="1">
    <source>
        <dbReference type="EMBL" id="CAG8841444.1"/>
    </source>
</evidence>
<keyword evidence="2" id="KW-1185">Reference proteome</keyword>
<proteinExistence type="predicted"/>
<organism evidence="1 2">
    <name type="scientific">Racocetra persica</name>
    <dbReference type="NCBI Taxonomy" id="160502"/>
    <lineage>
        <taxon>Eukaryota</taxon>
        <taxon>Fungi</taxon>
        <taxon>Fungi incertae sedis</taxon>
        <taxon>Mucoromycota</taxon>
        <taxon>Glomeromycotina</taxon>
        <taxon>Glomeromycetes</taxon>
        <taxon>Diversisporales</taxon>
        <taxon>Gigasporaceae</taxon>
        <taxon>Racocetra</taxon>
    </lineage>
</organism>
<reference evidence="1" key="1">
    <citation type="submission" date="2021-06" db="EMBL/GenBank/DDBJ databases">
        <authorList>
            <person name="Kallberg Y."/>
            <person name="Tangrot J."/>
            <person name="Rosling A."/>
        </authorList>
    </citation>
    <scope>NUCLEOTIDE SEQUENCE</scope>
    <source>
        <strain evidence="1">MA461A</strain>
    </source>
</reference>
<gene>
    <name evidence="1" type="ORF">RPERSI_LOCUS31880</name>
</gene>
<name>A0ACA9SN40_9GLOM</name>
<dbReference type="Proteomes" id="UP000789920">
    <property type="component" value="Unassembled WGS sequence"/>
</dbReference>
<protein>
    <submittedName>
        <fullName evidence="1">2290_t:CDS:1</fullName>
    </submittedName>
</protein>
<accession>A0ACA9SN40</accession>
<feature type="non-terminal residue" evidence="1">
    <location>
        <position position="42"/>
    </location>
</feature>
<comment type="caution">
    <text evidence="1">The sequence shown here is derived from an EMBL/GenBank/DDBJ whole genome shotgun (WGS) entry which is preliminary data.</text>
</comment>